<dbReference type="NCBIfam" id="NF033580">
    <property type="entry name" value="transpos_IS5_3"/>
    <property type="match status" value="1"/>
</dbReference>
<name>A0A1K1KMS9_9LACO</name>
<gene>
    <name evidence="4" type="ORF">LAC1533_0765</name>
</gene>
<dbReference type="KEGG" id="laca:LAC1533_0765"/>
<dbReference type="RefSeq" id="WP_079578896.1">
    <property type="nucleotide sequence ID" value="NZ_LT630287.1"/>
</dbReference>
<keyword evidence="1" id="KW-0812">Transmembrane</keyword>
<dbReference type="InterPro" id="IPR025161">
    <property type="entry name" value="IS402-like_dom"/>
</dbReference>
<dbReference type="Pfam" id="PF13340">
    <property type="entry name" value="DUF4096"/>
    <property type="match status" value="1"/>
</dbReference>
<dbReference type="PANTHER" id="PTHR30007:SF1">
    <property type="entry name" value="BLR1914 PROTEIN"/>
    <property type="match status" value="1"/>
</dbReference>
<dbReference type="EMBL" id="LT630287">
    <property type="protein sequence ID" value="SFV40185.1"/>
    <property type="molecule type" value="Genomic_DNA"/>
</dbReference>
<dbReference type="GO" id="GO:0003677">
    <property type="term" value="F:DNA binding"/>
    <property type="evidence" value="ECO:0007669"/>
    <property type="project" value="InterPro"/>
</dbReference>
<evidence type="ECO:0000259" key="2">
    <source>
        <dbReference type="Pfam" id="PF01609"/>
    </source>
</evidence>
<evidence type="ECO:0000256" key="1">
    <source>
        <dbReference type="SAM" id="Phobius"/>
    </source>
</evidence>
<organism evidence="4 5">
    <name type="scientific">Ligilactobacillus acidipiscis</name>
    <dbReference type="NCBI Taxonomy" id="89059"/>
    <lineage>
        <taxon>Bacteria</taxon>
        <taxon>Bacillati</taxon>
        <taxon>Bacillota</taxon>
        <taxon>Bacilli</taxon>
        <taxon>Lactobacillales</taxon>
        <taxon>Lactobacillaceae</taxon>
        <taxon>Ligilactobacillus</taxon>
    </lineage>
</organism>
<feature type="transmembrane region" description="Helical" evidence="1">
    <location>
        <begin position="240"/>
        <end position="257"/>
    </location>
</feature>
<dbReference type="Pfam" id="PF01609">
    <property type="entry name" value="DDE_Tnp_1"/>
    <property type="match status" value="1"/>
</dbReference>
<dbReference type="PANTHER" id="PTHR30007">
    <property type="entry name" value="PHP DOMAIN PROTEIN"/>
    <property type="match status" value="1"/>
</dbReference>
<keyword evidence="1" id="KW-1133">Transmembrane helix</keyword>
<accession>A0A1K1KMS9</accession>
<evidence type="ECO:0000259" key="3">
    <source>
        <dbReference type="Pfam" id="PF13340"/>
    </source>
</evidence>
<dbReference type="AlphaFoldDB" id="A0A1K1KMS9"/>
<keyword evidence="1" id="KW-0472">Membrane</keyword>
<protein>
    <submittedName>
        <fullName evidence="4">Mobile element protein</fullName>
    </submittedName>
</protein>
<feature type="domain" description="Insertion element IS402-like" evidence="3">
    <location>
        <begin position="9"/>
        <end position="81"/>
    </location>
</feature>
<dbReference type="Proteomes" id="UP000190935">
    <property type="component" value="Chromosome I"/>
</dbReference>
<dbReference type="GeneID" id="95348834"/>
<evidence type="ECO:0000313" key="5">
    <source>
        <dbReference type="Proteomes" id="UP000190935"/>
    </source>
</evidence>
<dbReference type="GO" id="GO:0004803">
    <property type="term" value="F:transposase activity"/>
    <property type="evidence" value="ECO:0007669"/>
    <property type="project" value="InterPro"/>
</dbReference>
<reference evidence="5" key="1">
    <citation type="submission" date="2016-11" db="EMBL/GenBank/DDBJ databases">
        <authorList>
            <person name="Papadimitriou K."/>
        </authorList>
    </citation>
    <scope>NUCLEOTIDE SEQUENCE [LARGE SCALE GENOMIC DNA]</scope>
    <source>
        <strain evidence="5">ACA-DC 1533</strain>
    </source>
</reference>
<dbReference type="InterPro" id="IPR002559">
    <property type="entry name" value="Transposase_11"/>
</dbReference>
<evidence type="ECO:0000313" key="4">
    <source>
        <dbReference type="EMBL" id="SFV40185.1"/>
    </source>
</evidence>
<sequence>MITPKRYELEDAQWDRIKGYFPPYRTGRPSSLDNRTALNAILWLMRSGAPWRDLPERYGSWKTVYSRFRAWVSSGLFEQVFLELIDDPDMENLSLDSTIVRAHQKATGAKKNAECMVENQAIGLSRGGRTTKIHALVDGLGNPLGFRLTGGQVHDSQVASELLEGFDISQSNIIADKAYGTAKLRQYIEDKAGVYTIPPKENTKDKWTCDYHVYCERHLIENFFNQLKNFRRIATRYDKLAHVYLATVYIASICILLK</sequence>
<feature type="domain" description="Transposase IS4-like" evidence="2">
    <location>
        <begin position="92"/>
        <end position="250"/>
    </location>
</feature>
<dbReference type="GO" id="GO:0006313">
    <property type="term" value="P:DNA transposition"/>
    <property type="evidence" value="ECO:0007669"/>
    <property type="project" value="InterPro"/>
</dbReference>
<proteinExistence type="predicted"/>